<dbReference type="GO" id="GO:0097266">
    <property type="term" value="F:phenylacetyl-CoA 1,2-epoxidase activity"/>
    <property type="evidence" value="ECO:0007669"/>
    <property type="project" value="UniProtKB-EC"/>
</dbReference>
<gene>
    <name evidence="1" type="primary">paaC</name>
    <name evidence="1" type="ORF">PFY00_11040</name>
</gene>
<dbReference type="InterPro" id="IPR052703">
    <property type="entry name" value="Aromatic_CoA_ox/epox"/>
</dbReference>
<dbReference type="EMBL" id="JAQIOY010000003">
    <property type="protein sequence ID" value="MDA7425264.1"/>
    <property type="molecule type" value="Genomic_DNA"/>
</dbReference>
<dbReference type="Pfam" id="PF05138">
    <property type="entry name" value="PaaA_PaaC"/>
    <property type="match status" value="1"/>
</dbReference>
<dbReference type="Proteomes" id="UP001210720">
    <property type="component" value="Unassembled WGS sequence"/>
</dbReference>
<protein>
    <submittedName>
        <fullName evidence="1">Phenylacetate-CoA oxygenase subunit PaaC</fullName>
        <ecNumber evidence="1">1.14.13.149</ecNumber>
    </submittedName>
</protein>
<dbReference type="InterPro" id="IPR007814">
    <property type="entry name" value="PaaA_PaaC"/>
</dbReference>
<keyword evidence="2" id="KW-1185">Reference proteome</keyword>
<accession>A0ABT4XTH4</accession>
<dbReference type="RefSeq" id="WP_271432608.1">
    <property type="nucleotide sequence ID" value="NZ_JAQIOY010000003.1"/>
</dbReference>
<dbReference type="InterPro" id="IPR011882">
    <property type="entry name" value="PaaC"/>
</dbReference>
<sequence length="262" mass="29294">MTQTADVTASALDEALVQWLLRIGDTSLILGHRVSEWCGHAPVLEEDIALANTALDLIGHTQMWLGLAGQIEGKGRDADALVYRRDAMHYRNLKLVELPNDDMAITVMRLFLFDVFHQALIEGLTQSKDPRIAEIAAKALKEVTYHLERSSDLVVRLGDGTQQSHDRMQAALEHLWPYCGEMFWSDAVDETLADAGLAPHPDRLREGWLATVQDILTEATLKAPEGRLDVHLGGKVGRHTEHLGFLLAEMQFLQRAYPDADW</sequence>
<organism evidence="1 2">
    <name type="scientific">Thalassococcus lentus</name>
    <dbReference type="NCBI Taxonomy" id="1210524"/>
    <lineage>
        <taxon>Bacteria</taxon>
        <taxon>Pseudomonadati</taxon>
        <taxon>Pseudomonadota</taxon>
        <taxon>Alphaproteobacteria</taxon>
        <taxon>Rhodobacterales</taxon>
        <taxon>Roseobacteraceae</taxon>
        <taxon>Thalassococcus</taxon>
    </lineage>
</organism>
<evidence type="ECO:0000313" key="1">
    <source>
        <dbReference type="EMBL" id="MDA7425264.1"/>
    </source>
</evidence>
<dbReference type="Gene3D" id="1.20.1260.10">
    <property type="match status" value="1"/>
</dbReference>
<dbReference type="NCBIfam" id="TIGR02158">
    <property type="entry name" value="PA_CoA_Oxy3"/>
    <property type="match status" value="1"/>
</dbReference>
<dbReference type="SUPFAM" id="SSF47240">
    <property type="entry name" value="Ferritin-like"/>
    <property type="match status" value="1"/>
</dbReference>
<reference evidence="1 2" key="1">
    <citation type="submission" date="2023-01" db="EMBL/GenBank/DDBJ databases">
        <title>Thalassococcus onchidii sp. nov., isolated from a marine invertebrate from the South China Sea.</title>
        <authorList>
            <person name="Xu S."/>
            <person name="Liu Z."/>
            <person name="Xu Y."/>
        </authorList>
    </citation>
    <scope>NUCLEOTIDE SEQUENCE [LARGE SCALE GENOMIC DNA]</scope>
    <source>
        <strain evidence="1 2">KCTC 32084</strain>
    </source>
</reference>
<dbReference type="PANTHER" id="PTHR30458:SF0">
    <property type="entry name" value="1,2-PHENYLACETYL-COA EPOXIDASE, SUBUNIT C"/>
    <property type="match status" value="1"/>
</dbReference>
<dbReference type="InterPro" id="IPR012347">
    <property type="entry name" value="Ferritin-like"/>
</dbReference>
<name>A0ABT4XTH4_9RHOB</name>
<evidence type="ECO:0000313" key="2">
    <source>
        <dbReference type="Proteomes" id="UP001210720"/>
    </source>
</evidence>
<dbReference type="EC" id="1.14.13.149" evidence="1"/>
<proteinExistence type="predicted"/>
<dbReference type="PIRSF" id="PIRSF037834">
    <property type="entry name" value="PA_CoA_Oase3"/>
    <property type="match status" value="1"/>
</dbReference>
<comment type="caution">
    <text evidence="1">The sequence shown here is derived from an EMBL/GenBank/DDBJ whole genome shotgun (WGS) entry which is preliminary data.</text>
</comment>
<keyword evidence="1" id="KW-0560">Oxidoreductase</keyword>
<dbReference type="PANTHER" id="PTHR30458">
    <property type="entry name" value="PHENYLACETIC ACID DEGRADATION PROTEIN PAA"/>
    <property type="match status" value="1"/>
</dbReference>
<dbReference type="InterPro" id="IPR009078">
    <property type="entry name" value="Ferritin-like_SF"/>
</dbReference>